<sequence>MRIPAPWPLVSCALLLALLVACSGEERLEPGVVTPAARTADLSGVRAEVWLPTGRLRMVITKGRSSVDGVLTDSGESLRAAEGEELHGVAWQLDRGLGQPRPSLLRNHRAESDKKPVTVSVVRDGERTTLKETDDSGWKVAAWVPVAAGETFMIEVAFDGLTQTVDPRTGKVAPSVASAYSRVPVETRDATCHDLNDDLMSDNYMHCFVDFESGLPHVPGIGWAAPGNEFVVVEVRTDAAMLRDERALTDEPGATTLDKESPVAVLEDQPDTEGDRGARSRLLVFEVPDAAEHELAVEVTFTAERGSPPLSFTGKGTATLIEKASL</sequence>
<accession>A0A7Y9UW19</accession>
<dbReference type="Proteomes" id="UP000540656">
    <property type="component" value="Unassembled WGS sequence"/>
</dbReference>
<evidence type="ECO:0000313" key="2">
    <source>
        <dbReference type="EMBL" id="NYG60135.1"/>
    </source>
</evidence>
<dbReference type="PROSITE" id="PS51257">
    <property type="entry name" value="PROKAR_LIPOPROTEIN"/>
    <property type="match status" value="1"/>
</dbReference>
<dbReference type="EMBL" id="JACCAA010000001">
    <property type="protein sequence ID" value="NYG60135.1"/>
    <property type="molecule type" value="Genomic_DNA"/>
</dbReference>
<evidence type="ECO:0000256" key="1">
    <source>
        <dbReference type="SAM" id="MobiDB-lite"/>
    </source>
</evidence>
<proteinExistence type="predicted"/>
<reference evidence="2 3" key="1">
    <citation type="submission" date="2020-07" db="EMBL/GenBank/DDBJ databases">
        <title>Sequencing the genomes of 1000 actinobacteria strains.</title>
        <authorList>
            <person name="Klenk H.-P."/>
        </authorList>
    </citation>
    <scope>NUCLEOTIDE SEQUENCE [LARGE SCALE GENOMIC DNA]</scope>
    <source>
        <strain evidence="2 3">DSM 23819</strain>
    </source>
</reference>
<gene>
    <name evidence="2" type="ORF">BJ980_003058</name>
</gene>
<feature type="region of interest" description="Disordered" evidence="1">
    <location>
        <begin position="252"/>
        <end position="277"/>
    </location>
</feature>
<keyword evidence="3" id="KW-1185">Reference proteome</keyword>
<dbReference type="RefSeq" id="WP_179503102.1">
    <property type="nucleotide sequence ID" value="NZ_JACCAA010000001.1"/>
</dbReference>
<evidence type="ECO:0000313" key="3">
    <source>
        <dbReference type="Proteomes" id="UP000540656"/>
    </source>
</evidence>
<organism evidence="2 3">
    <name type="scientific">Nocardioides daedukensis</name>
    <dbReference type="NCBI Taxonomy" id="634462"/>
    <lineage>
        <taxon>Bacteria</taxon>
        <taxon>Bacillati</taxon>
        <taxon>Actinomycetota</taxon>
        <taxon>Actinomycetes</taxon>
        <taxon>Propionibacteriales</taxon>
        <taxon>Nocardioidaceae</taxon>
        <taxon>Nocardioides</taxon>
    </lineage>
</organism>
<protein>
    <submittedName>
        <fullName evidence="2">Uncharacterized protein</fullName>
    </submittedName>
</protein>
<name>A0A7Y9UW19_9ACTN</name>
<comment type="caution">
    <text evidence="2">The sequence shown here is derived from an EMBL/GenBank/DDBJ whole genome shotgun (WGS) entry which is preliminary data.</text>
</comment>
<dbReference type="AlphaFoldDB" id="A0A7Y9UW19"/>